<dbReference type="InterPro" id="IPR011990">
    <property type="entry name" value="TPR-like_helical_dom_sf"/>
</dbReference>
<reference evidence="3" key="1">
    <citation type="journal article" date="2019" name="Int. J. Syst. Evol. Microbiol.">
        <title>The Global Catalogue of Microorganisms (GCM) 10K type strain sequencing project: providing services to taxonomists for standard genome sequencing and annotation.</title>
        <authorList>
            <consortium name="The Broad Institute Genomics Platform"/>
            <consortium name="The Broad Institute Genome Sequencing Center for Infectious Disease"/>
            <person name="Wu L."/>
            <person name="Ma J."/>
        </authorList>
    </citation>
    <scope>NUCLEOTIDE SEQUENCE [LARGE SCALE GENOMIC DNA]</scope>
    <source>
        <strain evidence="3">CGMCC 1.10363</strain>
    </source>
</reference>
<accession>A0ABV8Q8Y2</accession>
<dbReference type="Gene3D" id="1.25.40.10">
    <property type="entry name" value="Tetratricopeptide repeat domain"/>
    <property type="match status" value="1"/>
</dbReference>
<gene>
    <name evidence="2" type="ORF">ACFOYW_11235</name>
</gene>
<dbReference type="Proteomes" id="UP001595900">
    <property type="component" value="Unassembled WGS sequence"/>
</dbReference>
<sequence length="163" mass="17333">MSELDEWQRRVDAFWAAFDDSEPERMRAEMRALVGERPAEDATALAEWGSVHDALGLEADAVGPYRSALAAGLDPERAHQVTLQLASTLRNLGEYEAAVELLTDLEAPELGDAPAAFLALALHSAGRADEALATALTALAPHLPRYGRAAAAYAAELVGDAPE</sequence>
<dbReference type="RefSeq" id="WP_390229022.1">
    <property type="nucleotide sequence ID" value="NZ_JBHSCN010000005.1"/>
</dbReference>
<protein>
    <submittedName>
        <fullName evidence="2">Tetratricopeptide repeat protein</fullName>
    </submittedName>
</protein>
<comment type="caution">
    <text evidence="2">The sequence shown here is derived from an EMBL/GenBank/DDBJ whole genome shotgun (WGS) entry which is preliminary data.</text>
</comment>
<evidence type="ECO:0000313" key="3">
    <source>
        <dbReference type="Proteomes" id="UP001595900"/>
    </source>
</evidence>
<feature type="domain" description="Tetratrico peptide repeat group 5" evidence="1">
    <location>
        <begin position="44"/>
        <end position="157"/>
    </location>
</feature>
<organism evidence="2 3">
    <name type="scientific">Gryllotalpicola reticulitermitis</name>
    <dbReference type="NCBI Taxonomy" id="1184153"/>
    <lineage>
        <taxon>Bacteria</taxon>
        <taxon>Bacillati</taxon>
        <taxon>Actinomycetota</taxon>
        <taxon>Actinomycetes</taxon>
        <taxon>Micrococcales</taxon>
        <taxon>Microbacteriaceae</taxon>
        <taxon>Gryllotalpicola</taxon>
    </lineage>
</organism>
<dbReference type="SUPFAM" id="SSF48452">
    <property type="entry name" value="TPR-like"/>
    <property type="match status" value="1"/>
</dbReference>
<keyword evidence="3" id="KW-1185">Reference proteome</keyword>
<dbReference type="InterPro" id="IPR041656">
    <property type="entry name" value="TPR_5"/>
</dbReference>
<name>A0ABV8Q8Y2_9MICO</name>
<evidence type="ECO:0000259" key="1">
    <source>
        <dbReference type="Pfam" id="PF12688"/>
    </source>
</evidence>
<evidence type="ECO:0000313" key="2">
    <source>
        <dbReference type="EMBL" id="MFC4243950.1"/>
    </source>
</evidence>
<proteinExistence type="predicted"/>
<dbReference type="Pfam" id="PF12688">
    <property type="entry name" value="TPR_5"/>
    <property type="match status" value="1"/>
</dbReference>
<dbReference type="EMBL" id="JBHSCN010000005">
    <property type="protein sequence ID" value="MFC4243950.1"/>
    <property type="molecule type" value="Genomic_DNA"/>
</dbReference>